<reference evidence="1" key="1">
    <citation type="submission" date="2023-08" db="EMBL/GenBank/DDBJ databases">
        <title>A de novo genome assembly of Solanum verrucosum Schlechtendal, a Mexican diploid species geographically isolated from the other diploid A-genome species in potato relatives.</title>
        <authorList>
            <person name="Hosaka K."/>
        </authorList>
    </citation>
    <scope>NUCLEOTIDE SEQUENCE</scope>
    <source>
        <tissue evidence="1">Young leaves</tissue>
    </source>
</reference>
<dbReference type="InterPro" id="IPR043502">
    <property type="entry name" value="DNA/RNA_pol_sf"/>
</dbReference>
<accession>A0AAF0QS97</accession>
<protein>
    <submittedName>
        <fullName evidence="1">Uncharacterized protein</fullName>
    </submittedName>
</protein>
<keyword evidence="2" id="KW-1185">Reference proteome</keyword>
<dbReference type="AlphaFoldDB" id="A0AAF0QS97"/>
<dbReference type="EMBL" id="CP133615">
    <property type="protein sequence ID" value="WMV27752.1"/>
    <property type="molecule type" value="Genomic_DNA"/>
</dbReference>
<evidence type="ECO:0000313" key="1">
    <source>
        <dbReference type="EMBL" id="WMV27752.1"/>
    </source>
</evidence>
<dbReference type="Proteomes" id="UP001234989">
    <property type="component" value="Chromosome 4"/>
</dbReference>
<organism evidence="1 2">
    <name type="scientific">Solanum verrucosum</name>
    <dbReference type="NCBI Taxonomy" id="315347"/>
    <lineage>
        <taxon>Eukaryota</taxon>
        <taxon>Viridiplantae</taxon>
        <taxon>Streptophyta</taxon>
        <taxon>Embryophyta</taxon>
        <taxon>Tracheophyta</taxon>
        <taxon>Spermatophyta</taxon>
        <taxon>Magnoliopsida</taxon>
        <taxon>eudicotyledons</taxon>
        <taxon>Gunneridae</taxon>
        <taxon>Pentapetalae</taxon>
        <taxon>asterids</taxon>
        <taxon>lamiids</taxon>
        <taxon>Solanales</taxon>
        <taxon>Solanaceae</taxon>
        <taxon>Solanoideae</taxon>
        <taxon>Solaneae</taxon>
        <taxon>Solanum</taxon>
    </lineage>
</organism>
<dbReference type="Gene3D" id="3.30.70.270">
    <property type="match status" value="1"/>
</dbReference>
<sequence>MAFQFERALLGASTTHIRGYCQKVSSTAELDRSFRRTCIMFGAGAVTACNILYCTFHTKLNEVREQGLESFLDTEYGSCRMPEFKKELCSRFSVEPLGDVVEEFNKLSQTAFVGALKEEIKGYLGLTDYHKKYVARYGTICKPLANLLKKDFFKWNEEANAAFVALKTAMTTIPVESCDVCHKNKDENVA</sequence>
<evidence type="ECO:0000313" key="2">
    <source>
        <dbReference type="Proteomes" id="UP001234989"/>
    </source>
</evidence>
<name>A0AAF0QS97_SOLVR</name>
<dbReference type="SUPFAM" id="SSF56672">
    <property type="entry name" value="DNA/RNA polymerases"/>
    <property type="match status" value="1"/>
</dbReference>
<dbReference type="InterPro" id="IPR043128">
    <property type="entry name" value="Rev_trsase/Diguanyl_cyclase"/>
</dbReference>
<gene>
    <name evidence="1" type="ORF">MTR67_021137</name>
</gene>
<proteinExistence type="predicted"/>